<protein>
    <submittedName>
        <fullName evidence="1">DNA-binding protein</fullName>
    </submittedName>
</protein>
<evidence type="ECO:0000313" key="2">
    <source>
        <dbReference type="Proteomes" id="UP000076925"/>
    </source>
</evidence>
<accession>A0A139XE04</accession>
<dbReference type="CDD" id="cd21631">
    <property type="entry name" value="RHH_CopG_NikR-like"/>
    <property type="match status" value="1"/>
</dbReference>
<name>A0A139XE04_9CYAN</name>
<dbReference type="RefSeq" id="WP_017749519.1">
    <property type="nucleotide sequence ID" value="NZ_KQ976354.1"/>
</dbReference>
<reference evidence="1 2" key="1">
    <citation type="journal article" date="2013" name="Genome Biol. Evol.">
        <title>Genomes of Stigonematalean cyanobacteria (subsection V) and the evolution of oxygenic photosynthesis from prokaryotes to plastids.</title>
        <authorList>
            <person name="Dagan T."/>
            <person name="Roettger M."/>
            <person name="Stucken K."/>
            <person name="Landan G."/>
            <person name="Koch R."/>
            <person name="Major P."/>
            <person name="Gould S.B."/>
            <person name="Goremykin V.V."/>
            <person name="Rippka R."/>
            <person name="Tandeau de Marsac N."/>
            <person name="Gugger M."/>
            <person name="Lockhart P.J."/>
            <person name="Allen J.F."/>
            <person name="Brune I."/>
            <person name="Maus I."/>
            <person name="Puhler A."/>
            <person name="Martin W.F."/>
        </authorList>
    </citation>
    <scope>NUCLEOTIDE SEQUENCE [LARGE SCALE GENOMIC DNA]</scope>
    <source>
        <strain evidence="1 2">PCC 7110</strain>
    </source>
</reference>
<dbReference type="GO" id="GO:0003677">
    <property type="term" value="F:DNA binding"/>
    <property type="evidence" value="ECO:0007669"/>
    <property type="project" value="UniProtKB-KW"/>
</dbReference>
<dbReference type="AlphaFoldDB" id="A0A139XE04"/>
<dbReference type="Proteomes" id="UP000076925">
    <property type="component" value="Unassembled WGS sequence"/>
</dbReference>
<proteinExistence type="predicted"/>
<comment type="caution">
    <text evidence="1">The sequence shown here is derived from an EMBL/GenBank/DDBJ whole genome shotgun (WGS) entry which is preliminary data.</text>
</comment>
<gene>
    <name evidence="1" type="ORF">WA1_12435</name>
</gene>
<dbReference type="EMBL" id="ANNX02000016">
    <property type="protein sequence ID" value="KYC42918.1"/>
    <property type="molecule type" value="Genomic_DNA"/>
</dbReference>
<keyword evidence="2" id="KW-1185">Reference proteome</keyword>
<organism evidence="1 2">
    <name type="scientific">Scytonema hofmannii PCC 7110</name>
    <dbReference type="NCBI Taxonomy" id="128403"/>
    <lineage>
        <taxon>Bacteria</taxon>
        <taxon>Bacillati</taxon>
        <taxon>Cyanobacteriota</taxon>
        <taxon>Cyanophyceae</taxon>
        <taxon>Nostocales</taxon>
        <taxon>Scytonemataceae</taxon>
        <taxon>Scytonema</taxon>
    </lineage>
</organism>
<evidence type="ECO:0000313" key="1">
    <source>
        <dbReference type="EMBL" id="KYC42918.1"/>
    </source>
</evidence>
<dbReference type="OrthoDB" id="7063513at2"/>
<dbReference type="STRING" id="128403.WA1_12435"/>
<sequence>MTDKKEMIRFHLDVSPELDRTLEKLAQKIGGTKSDVLRQAIALMQIAIIAQENGKKVGIVDTNQSLTTEILIP</sequence>
<keyword evidence="1" id="KW-0238">DNA-binding</keyword>